<evidence type="ECO:0000256" key="3">
    <source>
        <dbReference type="ARBA" id="ARBA00022606"/>
    </source>
</evidence>
<evidence type="ECO:0000256" key="9">
    <source>
        <dbReference type="ARBA" id="ARBA00023224"/>
    </source>
</evidence>
<evidence type="ECO:0000313" key="12">
    <source>
        <dbReference type="Proteomes" id="UP000001070"/>
    </source>
</evidence>
<evidence type="ECO:0000256" key="4">
    <source>
        <dbReference type="ARBA" id="ARBA00022692"/>
    </source>
</evidence>
<dbReference type="GO" id="GO:0005549">
    <property type="term" value="F:odorant binding"/>
    <property type="evidence" value="ECO:0007669"/>
    <property type="project" value="InterPro"/>
</dbReference>
<keyword evidence="7 10" id="KW-0472">Membrane</keyword>
<feature type="transmembrane region" description="Helical" evidence="10">
    <location>
        <begin position="280"/>
        <end position="301"/>
    </location>
</feature>
<keyword evidence="6 10" id="KW-1133">Transmembrane helix</keyword>
<evidence type="ECO:0000256" key="5">
    <source>
        <dbReference type="ARBA" id="ARBA00022725"/>
    </source>
</evidence>
<dbReference type="eggNOG" id="ENOG502RTKY">
    <property type="taxonomic scope" value="Eukaryota"/>
</dbReference>
<name>B4J7E2_DROGR</name>
<keyword evidence="4 10" id="KW-0812">Transmembrane</keyword>
<comment type="caution">
    <text evidence="10">Lacks conserved residue(s) required for the propagation of feature annotation.</text>
</comment>
<dbReference type="HOGENOM" id="CLU_033399_8_1_1"/>
<keyword evidence="3 10" id="KW-0716">Sensory transduction</keyword>
<organism evidence="12">
    <name type="scientific">Drosophila grimshawi</name>
    <name type="common">Hawaiian fruit fly</name>
    <name type="synonym">Idiomyia grimshawi</name>
    <dbReference type="NCBI Taxonomy" id="7222"/>
    <lineage>
        <taxon>Eukaryota</taxon>
        <taxon>Metazoa</taxon>
        <taxon>Ecdysozoa</taxon>
        <taxon>Arthropoda</taxon>
        <taxon>Hexapoda</taxon>
        <taxon>Insecta</taxon>
        <taxon>Pterygota</taxon>
        <taxon>Neoptera</taxon>
        <taxon>Endopterygota</taxon>
        <taxon>Diptera</taxon>
        <taxon>Brachycera</taxon>
        <taxon>Muscomorpha</taxon>
        <taxon>Ephydroidea</taxon>
        <taxon>Drosophilidae</taxon>
        <taxon>Drosophila</taxon>
        <taxon>Hawaiian Drosophila</taxon>
    </lineage>
</organism>
<dbReference type="OrthoDB" id="7548151at2759"/>
<dbReference type="GO" id="GO:0004984">
    <property type="term" value="F:olfactory receptor activity"/>
    <property type="evidence" value="ECO:0007669"/>
    <property type="project" value="InterPro"/>
</dbReference>
<gene>
    <name evidence="11" type="primary">Dgri\GH20656</name>
    <name evidence="11" type="ORF">Dgri_GH20656</name>
</gene>
<dbReference type="PANTHER" id="PTHR21137:SF35">
    <property type="entry name" value="ODORANT RECEPTOR 19A-RELATED"/>
    <property type="match status" value="1"/>
</dbReference>
<feature type="transmembrane region" description="Helical" evidence="10">
    <location>
        <begin position="124"/>
        <end position="145"/>
    </location>
</feature>
<evidence type="ECO:0000256" key="7">
    <source>
        <dbReference type="ARBA" id="ARBA00023136"/>
    </source>
</evidence>
<evidence type="ECO:0000256" key="10">
    <source>
        <dbReference type="RuleBase" id="RU351113"/>
    </source>
</evidence>
<dbReference type="PANTHER" id="PTHR21137">
    <property type="entry name" value="ODORANT RECEPTOR"/>
    <property type="match status" value="1"/>
</dbReference>
<feature type="transmembrane region" description="Helical" evidence="10">
    <location>
        <begin position="251"/>
        <end position="273"/>
    </location>
</feature>
<evidence type="ECO:0000313" key="11">
    <source>
        <dbReference type="EMBL" id="EDW01066.1"/>
    </source>
</evidence>
<sequence length="375" mass="43889">MEVNSLSLFRSHWIVWKILGINPKDISWKRLYSTYKVILHLVVTVWYPVHIGICLFRNSNLTDNIRNLTIFLTCLACTTKFIIYAYNFNKIHRIEKIVQQLDSRVTGTAQRNIHNQMATQLRNIVYIFIGIYLPIGVAAELAFLFQEERALMYPAWFPFDWKKSNRNYFLSHLYQIIGISYLLLQNYVNDCFPAAVLCLMSSHIKMLYERFEQVGFDDAEDPEDQLEACITDHKRLLELFQINESLMSLPMLIQFAVSGVNLCISVAGALLFFNDPMTKAYYFLYALGIMLELFPICYYGTYIGICFGNLHYAAFRCNWITQNRSFKRNLMLFVERSLKWSAPMAGGMLRMHVDTFFSTVKLAYSMFTLLIQMRK</sequence>
<keyword evidence="12" id="KW-1185">Reference proteome</keyword>
<comment type="subcellular location">
    <subcellularLocation>
        <location evidence="1 10">Cell membrane</location>
        <topology evidence="1 10">Multi-pass membrane protein</topology>
    </subcellularLocation>
</comment>
<protein>
    <recommendedName>
        <fullName evidence="10">Odorant receptor</fullName>
    </recommendedName>
</protein>
<keyword evidence="9 10" id="KW-0807">Transducer</keyword>
<evidence type="ECO:0000256" key="1">
    <source>
        <dbReference type="ARBA" id="ARBA00004651"/>
    </source>
</evidence>
<dbReference type="GO" id="GO:0005886">
    <property type="term" value="C:plasma membrane"/>
    <property type="evidence" value="ECO:0007669"/>
    <property type="project" value="UniProtKB-SubCell"/>
</dbReference>
<dbReference type="Pfam" id="PF02949">
    <property type="entry name" value="7tm_6"/>
    <property type="match status" value="1"/>
</dbReference>
<dbReference type="GO" id="GO:0007165">
    <property type="term" value="P:signal transduction"/>
    <property type="evidence" value="ECO:0007669"/>
    <property type="project" value="UniProtKB-KW"/>
</dbReference>
<feature type="transmembrane region" description="Helical" evidence="10">
    <location>
        <begin position="68"/>
        <end position="86"/>
    </location>
</feature>
<dbReference type="PhylomeDB" id="B4J7E2"/>
<proteinExistence type="inferred from homology"/>
<evidence type="ECO:0000256" key="2">
    <source>
        <dbReference type="ARBA" id="ARBA00022475"/>
    </source>
</evidence>
<keyword evidence="8 10" id="KW-0675">Receptor</keyword>
<evidence type="ECO:0000256" key="8">
    <source>
        <dbReference type="ARBA" id="ARBA00023170"/>
    </source>
</evidence>
<reference evidence="11 12" key="1">
    <citation type="journal article" date="2007" name="Nature">
        <title>Evolution of genes and genomes on the Drosophila phylogeny.</title>
        <authorList>
            <consortium name="Drosophila 12 Genomes Consortium"/>
            <person name="Clark A.G."/>
            <person name="Eisen M.B."/>
            <person name="Smith D.R."/>
            <person name="Bergman C.M."/>
            <person name="Oliver B."/>
            <person name="Markow T.A."/>
            <person name="Kaufman T.C."/>
            <person name="Kellis M."/>
            <person name="Gelbart W."/>
            <person name="Iyer V.N."/>
            <person name="Pollard D.A."/>
            <person name="Sackton T.B."/>
            <person name="Larracuente A.M."/>
            <person name="Singh N.D."/>
            <person name="Abad J.P."/>
            <person name="Abt D.N."/>
            <person name="Adryan B."/>
            <person name="Aguade M."/>
            <person name="Akashi H."/>
            <person name="Anderson W.W."/>
            <person name="Aquadro C.F."/>
            <person name="Ardell D.H."/>
            <person name="Arguello R."/>
            <person name="Artieri C.G."/>
            <person name="Barbash D.A."/>
            <person name="Barker D."/>
            <person name="Barsanti P."/>
            <person name="Batterham P."/>
            <person name="Batzoglou S."/>
            <person name="Begun D."/>
            <person name="Bhutkar A."/>
            <person name="Blanco E."/>
            <person name="Bosak S.A."/>
            <person name="Bradley R.K."/>
            <person name="Brand A.D."/>
            <person name="Brent M.R."/>
            <person name="Brooks A.N."/>
            <person name="Brown R.H."/>
            <person name="Butlin R.K."/>
            <person name="Caggese C."/>
            <person name="Calvi B.R."/>
            <person name="Bernardo de Carvalho A."/>
            <person name="Caspi A."/>
            <person name="Castrezana S."/>
            <person name="Celniker S.E."/>
            <person name="Chang J.L."/>
            <person name="Chapple C."/>
            <person name="Chatterji S."/>
            <person name="Chinwalla A."/>
            <person name="Civetta A."/>
            <person name="Clifton S.W."/>
            <person name="Comeron J.M."/>
            <person name="Costello J.C."/>
            <person name="Coyne J.A."/>
            <person name="Daub J."/>
            <person name="David R.G."/>
            <person name="Delcher A.L."/>
            <person name="Delehaunty K."/>
            <person name="Do C.B."/>
            <person name="Ebling H."/>
            <person name="Edwards K."/>
            <person name="Eickbush T."/>
            <person name="Evans J.D."/>
            <person name="Filipski A."/>
            <person name="Findeiss S."/>
            <person name="Freyhult E."/>
            <person name="Fulton L."/>
            <person name="Fulton R."/>
            <person name="Garcia A.C."/>
            <person name="Gardiner A."/>
            <person name="Garfield D.A."/>
            <person name="Garvin B.E."/>
            <person name="Gibson G."/>
            <person name="Gilbert D."/>
            <person name="Gnerre S."/>
            <person name="Godfrey J."/>
            <person name="Good R."/>
            <person name="Gotea V."/>
            <person name="Gravely B."/>
            <person name="Greenberg A.J."/>
            <person name="Griffiths-Jones S."/>
            <person name="Gross S."/>
            <person name="Guigo R."/>
            <person name="Gustafson E.A."/>
            <person name="Haerty W."/>
            <person name="Hahn M.W."/>
            <person name="Halligan D.L."/>
            <person name="Halpern A.L."/>
            <person name="Halter G.M."/>
            <person name="Han M.V."/>
            <person name="Heger A."/>
            <person name="Hillier L."/>
            <person name="Hinrichs A.S."/>
            <person name="Holmes I."/>
            <person name="Hoskins R.A."/>
            <person name="Hubisz M.J."/>
            <person name="Hultmark D."/>
            <person name="Huntley M.A."/>
            <person name="Jaffe D.B."/>
            <person name="Jagadeeshan S."/>
            <person name="Jeck W.R."/>
            <person name="Johnson J."/>
            <person name="Jones C.D."/>
            <person name="Jordan W.C."/>
            <person name="Karpen G.H."/>
            <person name="Kataoka E."/>
            <person name="Keightley P.D."/>
            <person name="Kheradpour P."/>
            <person name="Kirkness E.F."/>
            <person name="Koerich L.B."/>
            <person name="Kristiansen K."/>
            <person name="Kudrna D."/>
            <person name="Kulathinal R.J."/>
            <person name="Kumar S."/>
            <person name="Kwok R."/>
            <person name="Lander E."/>
            <person name="Langley C.H."/>
            <person name="Lapoint R."/>
            <person name="Lazzaro B.P."/>
            <person name="Lee S.J."/>
            <person name="Levesque L."/>
            <person name="Li R."/>
            <person name="Lin C.F."/>
            <person name="Lin M.F."/>
            <person name="Lindblad-Toh K."/>
            <person name="Llopart A."/>
            <person name="Long M."/>
            <person name="Low L."/>
            <person name="Lozovsky E."/>
            <person name="Lu J."/>
            <person name="Luo M."/>
            <person name="Machado C.A."/>
            <person name="Makalowski W."/>
            <person name="Marzo M."/>
            <person name="Matsuda M."/>
            <person name="Matzkin L."/>
            <person name="McAllister B."/>
            <person name="McBride C.S."/>
            <person name="McKernan B."/>
            <person name="McKernan K."/>
            <person name="Mendez-Lago M."/>
            <person name="Minx P."/>
            <person name="Mollenhauer M.U."/>
            <person name="Montooth K."/>
            <person name="Mount S.M."/>
            <person name="Mu X."/>
            <person name="Myers E."/>
            <person name="Negre B."/>
            <person name="Newfeld S."/>
            <person name="Nielsen R."/>
            <person name="Noor M.A."/>
            <person name="O'Grady P."/>
            <person name="Pachter L."/>
            <person name="Papaceit M."/>
            <person name="Parisi M.J."/>
            <person name="Parisi M."/>
            <person name="Parts L."/>
            <person name="Pedersen J.S."/>
            <person name="Pesole G."/>
            <person name="Phillippy A.M."/>
            <person name="Ponting C.P."/>
            <person name="Pop M."/>
            <person name="Porcelli D."/>
            <person name="Powell J.R."/>
            <person name="Prohaska S."/>
            <person name="Pruitt K."/>
            <person name="Puig M."/>
            <person name="Quesneville H."/>
            <person name="Ram K.R."/>
            <person name="Rand D."/>
            <person name="Rasmussen M.D."/>
            <person name="Reed L.K."/>
            <person name="Reenan R."/>
            <person name="Reily A."/>
            <person name="Remington K.A."/>
            <person name="Rieger T.T."/>
            <person name="Ritchie M.G."/>
            <person name="Robin C."/>
            <person name="Rogers Y.H."/>
            <person name="Rohde C."/>
            <person name="Rozas J."/>
            <person name="Rubenfield M.J."/>
            <person name="Ruiz A."/>
            <person name="Russo S."/>
            <person name="Salzberg S.L."/>
            <person name="Sanchez-Gracia A."/>
            <person name="Saranga D.J."/>
            <person name="Sato H."/>
            <person name="Schaeffer S.W."/>
            <person name="Schatz M.C."/>
            <person name="Schlenke T."/>
            <person name="Schwartz R."/>
            <person name="Segarra C."/>
            <person name="Singh R.S."/>
            <person name="Sirot L."/>
            <person name="Sirota M."/>
            <person name="Sisneros N.B."/>
            <person name="Smith C.D."/>
            <person name="Smith T.F."/>
            <person name="Spieth J."/>
            <person name="Stage D.E."/>
            <person name="Stark A."/>
            <person name="Stephan W."/>
            <person name="Strausberg R.L."/>
            <person name="Strempel S."/>
            <person name="Sturgill D."/>
            <person name="Sutton G."/>
            <person name="Sutton G.G."/>
            <person name="Tao W."/>
            <person name="Teichmann S."/>
            <person name="Tobari Y.N."/>
            <person name="Tomimura Y."/>
            <person name="Tsolas J.M."/>
            <person name="Valente V.L."/>
            <person name="Venter E."/>
            <person name="Venter J.C."/>
            <person name="Vicario S."/>
            <person name="Vieira F.G."/>
            <person name="Vilella A.J."/>
            <person name="Villasante A."/>
            <person name="Walenz B."/>
            <person name="Wang J."/>
            <person name="Wasserman M."/>
            <person name="Watts T."/>
            <person name="Wilson D."/>
            <person name="Wilson R.K."/>
            <person name="Wing R.A."/>
            <person name="Wolfner M.F."/>
            <person name="Wong A."/>
            <person name="Wong G.K."/>
            <person name="Wu C.I."/>
            <person name="Wu G."/>
            <person name="Yamamoto D."/>
            <person name="Yang H.P."/>
            <person name="Yang S.P."/>
            <person name="Yorke J.A."/>
            <person name="Yoshida K."/>
            <person name="Zdobnov E."/>
            <person name="Zhang P."/>
            <person name="Zhang Y."/>
            <person name="Zimin A.V."/>
            <person name="Baldwin J."/>
            <person name="Abdouelleil A."/>
            <person name="Abdulkadir J."/>
            <person name="Abebe A."/>
            <person name="Abera B."/>
            <person name="Abreu J."/>
            <person name="Acer S.C."/>
            <person name="Aftuck L."/>
            <person name="Alexander A."/>
            <person name="An P."/>
            <person name="Anderson E."/>
            <person name="Anderson S."/>
            <person name="Arachi H."/>
            <person name="Azer M."/>
            <person name="Bachantsang P."/>
            <person name="Barry A."/>
            <person name="Bayul T."/>
            <person name="Berlin A."/>
            <person name="Bessette D."/>
            <person name="Bloom T."/>
            <person name="Blye J."/>
            <person name="Boguslavskiy L."/>
            <person name="Bonnet C."/>
            <person name="Boukhgalter B."/>
            <person name="Bourzgui I."/>
            <person name="Brown A."/>
            <person name="Cahill P."/>
            <person name="Channer S."/>
            <person name="Cheshatsang Y."/>
            <person name="Chuda L."/>
            <person name="Citroen M."/>
            <person name="Collymore A."/>
            <person name="Cooke P."/>
            <person name="Costello M."/>
            <person name="D'Aco K."/>
            <person name="Daza R."/>
            <person name="De Haan G."/>
            <person name="DeGray S."/>
            <person name="DeMaso C."/>
            <person name="Dhargay N."/>
            <person name="Dooley K."/>
            <person name="Dooley E."/>
            <person name="Doricent M."/>
            <person name="Dorje P."/>
            <person name="Dorjee K."/>
            <person name="Dupes A."/>
            <person name="Elong R."/>
            <person name="Falk J."/>
            <person name="Farina A."/>
            <person name="Faro S."/>
            <person name="Ferguson D."/>
            <person name="Fisher S."/>
            <person name="Foley C.D."/>
            <person name="Franke A."/>
            <person name="Friedrich D."/>
            <person name="Gadbois L."/>
            <person name="Gearin G."/>
            <person name="Gearin C.R."/>
            <person name="Giannoukos G."/>
            <person name="Goode T."/>
            <person name="Graham J."/>
            <person name="Grandbois E."/>
            <person name="Grewal S."/>
            <person name="Gyaltsen K."/>
            <person name="Hafez N."/>
            <person name="Hagos B."/>
            <person name="Hall J."/>
            <person name="Henson C."/>
            <person name="Hollinger A."/>
            <person name="Honan T."/>
            <person name="Huard M.D."/>
            <person name="Hughes L."/>
            <person name="Hurhula B."/>
            <person name="Husby M.E."/>
            <person name="Kamat A."/>
            <person name="Kanga B."/>
            <person name="Kashin S."/>
            <person name="Khazanovich D."/>
            <person name="Kisner P."/>
            <person name="Lance K."/>
            <person name="Lara M."/>
            <person name="Lee W."/>
            <person name="Lennon N."/>
            <person name="Letendre F."/>
            <person name="LeVine R."/>
            <person name="Lipovsky A."/>
            <person name="Liu X."/>
            <person name="Liu J."/>
            <person name="Liu S."/>
            <person name="Lokyitsang T."/>
            <person name="Lokyitsang Y."/>
            <person name="Lubonja R."/>
            <person name="Lui A."/>
            <person name="MacDonald P."/>
            <person name="Magnisalis V."/>
            <person name="Maru K."/>
            <person name="Matthews C."/>
            <person name="McCusker W."/>
            <person name="McDonough S."/>
            <person name="Mehta T."/>
            <person name="Meldrim J."/>
            <person name="Meneus L."/>
            <person name="Mihai O."/>
            <person name="Mihalev A."/>
            <person name="Mihova T."/>
            <person name="Mittelman R."/>
            <person name="Mlenga V."/>
            <person name="Montmayeur A."/>
            <person name="Mulrain L."/>
            <person name="Navidi A."/>
            <person name="Naylor J."/>
            <person name="Negash T."/>
            <person name="Nguyen T."/>
            <person name="Nguyen N."/>
            <person name="Nicol R."/>
            <person name="Norbu C."/>
            <person name="Norbu N."/>
            <person name="Novod N."/>
            <person name="O'Neill B."/>
            <person name="Osman S."/>
            <person name="Markiewicz E."/>
            <person name="Oyono O.L."/>
            <person name="Patti C."/>
            <person name="Phunkhang P."/>
            <person name="Pierre F."/>
            <person name="Priest M."/>
            <person name="Raghuraman S."/>
            <person name="Rege F."/>
            <person name="Reyes R."/>
            <person name="Rise C."/>
            <person name="Rogov P."/>
            <person name="Ross K."/>
            <person name="Ryan E."/>
            <person name="Settipalli S."/>
            <person name="Shea T."/>
            <person name="Sherpa N."/>
            <person name="Shi L."/>
            <person name="Shih D."/>
            <person name="Sparrow T."/>
            <person name="Spaulding J."/>
            <person name="Stalker J."/>
            <person name="Stange-Thomann N."/>
            <person name="Stavropoulos S."/>
            <person name="Stone C."/>
            <person name="Strader C."/>
            <person name="Tesfaye S."/>
            <person name="Thomson T."/>
            <person name="Thoulutsang Y."/>
            <person name="Thoulutsang D."/>
            <person name="Topham K."/>
            <person name="Topping I."/>
            <person name="Tsamla T."/>
            <person name="Vassiliev H."/>
            <person name="Vo A."/>
            <person name="Wangchuk T."/>
            <person name="Wangdi T."/>
            <person name="Weiand M."/>
            <person name="Wilkinson J."/>
            <person name="Wilson A."/>
            <person name="Yadav S."/>
            <person name="Young G."/>
            <person name="Yu Q."/>
            <person name="Zembek L."/>
            <person name="Zhong D."/>
            <person name="Zimmer A."/>
            <person name="Zwirko Z."/>
            <person name="Jaffe D.B."/>
            <person name="Alvarez P."/>
            <person name="Brockman W."/>
            <person name="Butler J."/>
            <person name="Chin C."/>
            <person name="Gnerre S."/>
            <person name="Grabherr M."/>
            <person name="Kleber M."/>
            <person name="Mauceli E."/>
            <person name="MacCallum I."/>
        </authorList>
    </citation>
    <scope>NUCLEOTIDE SEQUENCE [LARGE SCALE GENOMIC DNA]</scope>
    <source>
        <strain evidence="12">Tucson 15287-2541.00</strain>
    </source>
</reference>
<dbReference type="FunCoup" id="B4J7E2">
    <property type="interactions" value="29"/>
</dbReference>
<evidence type="ECO:0000256" key="6">
    <source>
        <dbReference type="ARBA" id="ARBA00022989"/>
    </source>
</evidence>
<dbReference type="InterPro" id="IPR004117">
    <property type="entry name" value="7tm6_olfct_rcpt"/>
</dbReference>
<dbReference type="EMBL" id="CH916367">
    <property type="protein sequence ID" value="EDW01066.1"/>
    <property type="molecule type" value="Genomic_DNA"/>
</dbReference>
<feature type="transmembrane region" description="Helical" evidence="10">
    <location>
        <begin position="351"/>
        <end position="371"/>
    </location>
</feature>
<dbReference type="KEGG" id="dgr:6561224"/>
<dbReference type="AlphaFoldDB" id="B4J7E2"/>
<keyword evidence="2" id="KW-1003">Cell membrane</keyword>
<accession>B4J7E2</accession>
<keyword evidence="5 10" id="KW-0552">Olfaction</keyword>
<dbReference type="OMA" id="PMLIQFT"/>
<dbReference type="Proteomes" id="UP000001070">
    <property type="component" value="Unassembled WGS sequence"/>
</dbReference>
<comment type="similarity">
    <text evidence="10">Belongs to the insect chemoreceptor superfamily. Heteromeric odorant receptor channel (TC 1.A.69) family.</text>
</comment>
<dbReference type="InParanoid" id="B4J7E2"/>
<feature type="transmembrane region" description="Helical" evidence="10">
    <location>
        <begin position="37"/>
        <end position="56"/>
    </location>
</feature>